<protein>
    <recommendedName>
        <fullName evidence="5">ATP binding cassette subfamily A member 7</fullName>
    </recommendedName>
</protein>
<feature type="transmembrane region" description="Helical" evidence="2">
    <location>
        <begin position="24"/>
        <end position="45"/>
    </location>
</feature>
<organism evidence="3 4">
    <name type="scientific">Pipistrellus kuhlii</name>
    <name type="common">Kuhl's pipistrelle</name>
    <dbReference type="NCBI Taxonomy" id="59472"/>
    <lineage>
        <taxon>Eukaryota</taxon>
        <taxon>Metazoa</taxon>
        <taxon>Chordata</taxon>
        <taxon>Craniata</taxon>
        <taxon>Vertebrata</taxon>
        <taxon>Euteleostomi</taxon>
        <taxon>Mammalia</taxon>
        <taxon>Eutheria</taxon>
        <taxon>Laurasiatheria</taxon>
        <taxon>Chiroptera</taxon>
        <taxon>Yangochiroptera</taxon>
        <taxon>Vespertilionidae</taxon>
        <taxon>Pipistrellus</taxon>
    </lineage>
</organism>
<evidence type="ECO:0000313" key="4">
    <source>
        <dbReference type="Proteomes" id="UP000558488"/>
    </source>
</evidence>
<keyword evidence="2" id="KW-0812">Transmembrane</keyword>
<evidence type="ECO:0000313" key="3">
    <source>
        <dbReference type="EMBL" id="KAF6302320.1"/>
    </source>
</evidence>
<keyword evidence="4" id="KW-1185">Reference proteome</keyword>
<dbReference type="AlphaFoldDB" id="A0A7J7TPJ8"/>
<dbReference type="Proteomes" id="UP000558488">
    <property type="component" value="Unassembled WGS sequence"/>
</dbReference>
<dbReference type="EMBL" id="JACAGB010000026">
    <property type="protein sequence ID" value="KAF6302320.1"/>
    <property type="molecule type" value="Genomic_DNA"/>
</dbReference>
<evidence type="ECO:0000256" key="2">
    <source>
        <dbReference type="SAM" id="Phobius"/>
    </source>
</evidence>
<accession>A0A7J7TPJ8</accession>
<feature type="region of interest" description="Disordered" evidence="1">
    <location>
        <begin position="82"/>
        <end position="101"/>
    </location>
</feature>
<sequence>MWPSGRPLGALVWKNWLVRRRHRVLWLAEFLWPCVLFVILTALRFQEPPRHRDTCYLQPRDLPSRGVLPFLRGLLCNTGARCRNTSRPGPTQRRPRPREEEFRATAVPNKIHDLVFLQEMQDLADGLREVMDEATNLKQLWAERGSYGSSLLTVDLNKTEEVILALESLQQQPQVWDFLLLLPRLFAGHVPADDGLRGAACPLQAVLNSLTALEELDWLPLNPATSRVSKMVLKATISALAFPQVHGAAAAESGRSLSLRSLLRAPQEVRADLQSRFGFDDLHAEQILNHSAELKEVLTLPASLALGNLLGRLGGARTF</sequence>
<reference evidence="3 4" key="1">
    <citation type="journal article" date="2020" name="Nature">
        <title>Six reference-quality genomes reveal evolution of bat adaptations.</title>
        <authorList>
            <person name="Jebb D."/>
            <person name="Huang Z."/>
            <person name="Pippel M."/>
            <person name="Hughes G.M."/>
            <person name="Lavrichenko K."/>
            <person name="Devanna P."/>
            <person name="Winkler S."/>
            <person name="Jermiin L.S."/>
            <person name="Skirmuntt E.C."/>
            <person name="Katzourakis A."/>
            <person name="Burkitt-Gray L."/>
            <person name="Ray D.A."/>
            <person name="Sullivan K.A.M."/>
            <person name="Roscito J.G."/>
            <person name="Kirilenko B.M."/>
            <person name="Davalos L.M."/>
            <person name="Corthals A.P."/>
            <person name="Power M.L."/>
            <person name="Jones G."/>
            <person name="Ransome R.D."/>
            <person name="Dechmann D.K.N."/>
            <person name="Locatelli A.G."/>
            <person name="Puechmaille S.J."/>
            <person name="Fedrigo O."/>
            <person name="Jarvis E.D."/>
            <person name="Hiller M."/>
            <person name="Vernes S.C."/>
            <person name="Myers E.W."/>
            <person name="Teeling E.C."/>
        </authorList>
    </citation>
    <scope>NUCLEOTIDE SEQUENCE [LARGE SCALE GENOMIC DNA]</scope>
    <source>
        <strain evidence="3">MPipKuh1</strain>
        <tissue evidence="3">Flight muscle</tissue>
    </source>
</reference>
<keyword evidence="2" id="KW-0472">Membrane</keyword>
<comment type="caution">
    <text evidence="3">The sequence shown here is derived from an EMBL/GenBank/DDBJ whole genome shotgun (WGS) entry which is preliminary data.</text>
</comment>
<evidence type="ECO:0008006" key="5">
    <source>
        <dbReference type="Google" id="ProtNLM"/>
    </source>
</evidence>
<gene>
    <name evidence="3" type="ORF">mPipKuh1_009310</name>
</gene>
<keyword evidence="2" id="KW-1133">Transmembrane helix</keyword>
<name>A0A7J7TPJ8_PIPKU</name>
<evidence type="ECO:0000256" key="1">
    <source>
        <dbReference type="SAM" id="MobiDB-lite"/>
    </source>
</evidence>
<proteinExistence type="predicted"/>